<dbReference type="NCBIfam" id="TIGR02494">
    <property type="entry name" value="PFLE_PFLC"/>
    <property type="match status" value="1"/>
</dbReference>
<dbReference type="InterPro" id="IPR013785">
    <property type="entry name" value="Aldolase_TIM"/>
</dbReference>
<evidence type="ECO:0000256" key="1">
    <source>
        <dbReference type="ARBA" id="ARBA00001966"/>
    </source>
</evidence>
<comment type="caution">
    <text evidence="10">The sequence shown here is derived from an EMBL/GenBank/DDBJ whole genome shotgun (WGS) entry which is preliminary data.</text>
</comment>
<dbReference type="EMBL" id="DVGD01000147">
    <property type="protein sequence ID" value="HIR09711.1"/>
    <property type="molecule type" value="Genomic_DNA"/>
</dbReference>
<dbReference type="PANTHER" id="PTHR30352:SF4">
    <property type="entry name" value="PYRUVATE FORMATE-LYASE 2-ACTIVATING ENZYME"/>
    <property type="match status" value="1"/>
</dbReference>
<keyword evidence="4" id="KW-0479">Metal-binding</keyword>
<evidence type="ECO:0000256" key="6">
    <source>
        <dbReference type="ARBA" id="ARBA00023014"/>
    </source>
</evidence>
<dbReference type="InterPro" id="IPR017896">
    <property type="entry name" value="4Fe4S_Fe-S-bd"/>
</dbReference>
<feature type="domain" description="4Fe-4S ferredoxin-type" evidence="8">
    <location>
        <begin position="94"/>
        <end position="123"/>
    </location>
</feature>
<dbReference type="SUPFAM" id="SSF54862">
    <property type="entry name" value="4Fe-4S ferredoxins"/>
    <property type="match status" value="1"/>
</dbReference>
<reference evidence="10" key="1">
    <citation type="submission" date="2020-10" db="EMBL/GenBank/DDBJ databases">
        <authorList>
            <person name="Gilroy R."/>
        </authorList>
    </citation>
    <scope>NUCLEOTIDE SEQUENCE</scope>
    <source>
        <strain evidence="10">ChiHjej9B8-7071</strain>
    </source>
</reference>
<evidence type="ECO:0000259" key="9">
    <source>
        <dbReference type="PROSITE" id="PS51918"/>
    </source>
</evidence>
<accession>A0A9D1A834</accession>
<keyword evidence="3" id="KW-0949">S-adenosyl-L-methionine</keyword>
<dbReference type="AlphaFoldDB" id="A0A9D1A834"/>
<dbReference type="PROSITE" id="PS51379">
    <property type="entry name" value="4FE4S_FER_2"/>
    <property type="match status" value="2"/>
</dbReference>
<organism evidence="10 11">
    <name type="scientific">Candidatus Avoscillospira stercoripullorum</name>
    <dbReference type="NCBI Taxonomy" id="2840709"/>
    <lineage>
        <taxon>Bacteria</taxon>
        <taxon>Bacillati</taxon>
        <taxon>Bacillota</taxon>
        <taxon>Clostridia</taxon>
        <taxon>Eubacteriales</taxon>
        <taxon>Oscillospiraceae</taxon>
        <taxon>Oscillospiraceae incertae sedis</taxon>
        <taxon>Candidatus Avoscillospira</taxon>
    </lineage>
</organism>
<evidence type="ECO:0000259" key="8">
    <source>
        <dbReference type="PROSITE" id="PS51379"/>
    </source>
</evidence>
<dbReference type="InterPro" id="IPR034457">
    <property type="entry name" value="Organic_radical-activating"/>
</dbReference>
<dbReference type="InterPro" id="IPR040074">
    <property type="entry name" value="BssD/PflA/YjjW"/>
</dbReference>
<dbReference type="Gene3D" id="3.20.20.70">
    <property type="entry name" value="Aldolase class I"/>
    <property type="match status" value="1"/>
</dbReference>
<evidence type="ECO:0000256" key="2">
    <source>
        <dbReference type="ARBA" id="ARBA00022485"/>
    </source>
</evidence>
<proteinExistence type="predicted"/>
<dbReference type="Proteomes" id="UP000824258">
    <property type="component" value="Unassembled WGS sequence"/>
</dbReference>
<feature type="domain" description="4Fe-4S ferredoxin-type" evidence="8">
    <location>
        <begin position="50"/>
        <end position="82"/>
    </location>
</feature>
<dbReference type="GO" id="GO:0051539">
    <property type="term" value="F:4 iron, 4 sulfur cluster binding"/>
    <property type="evidence" value="ECO:0007669"/>
    <property type="project" value="UniProtKB-KW"/>
</dbReference>
<comment type="cofactor">
    <cofactor evidence="1">
        <name>[4Fe-4S] cluster</name>
        <dbReference type="ChEBI" id="CHEBI:49883"/>
    </cofactor>
</comment>
<dbReference type="PANTHER" id="PTHR30352">
    <property type="entry name" value="PYRUVATE FORMATE-LYASE-ACTIVATING ENZYME"/>
    <property type="match status" value="1"/>
</dbReference>
<dbReference type="SFLD" id="SFLDG01066">
    <property type="entry name" value="organic_radical-activating_enz"/>
    <property type="match status" value="1"/>
</dbReference>
<dbReference type="SFLD" id="SFLDS00029">
    <property type="entry name" value="Radical_SAM"/>
    <property type="match status" value="1"/>
</dbReference>
<evidence type="ECO:0000256" key="5">
    <source>
        <dbReference type="ARBA" id="ARBA00023004"/>
    </source>
</evidence>
<dbReference type="InterPro" id="IPR012839">
    <property type="entry name" value="Organic_radical_activase"/>
</dbReference>
<keyword evidence="2" id="KW-0004">4Fe-4S</keyword>
<dbReference type="SFLD" id="SFLDG01118">
    <property type="entry name" value="activating_enzymes__group_2"/>
    <property type="match status" value="1"/>
</dbReference>
<dbReference type="GO" id="GO:0016491">
    <property type="term" value="F:oxidoreductase activity"/>
    <property type="evidence" value="ECO:0007669"/>
    <property type="project" value="InterPro"/>
</dbReference>
<dbReference type="PROSITE" id="PS51918">
    <property type="entry name" value="RADICAL_SAM"/>
    <property type="match status" value="1"/>
</dbReference>
<comment type="catalytic activity">
    <reaction evidence="7">
        <text>glycyl-[protein] + reduced [flavodoxin] + S-adenosyl-L-methionine = glycin-2-yl radical-[protein] + semiquinone [flavodoxin] + 5'-deoxyadenosine + L-methionine + H(+)</text>
        <dbReference type="Rhea" id="RHEA:61976"/>
        <dbReference type="Rhea" id="RHEA-COMP:10622"/>
        <dbReference type="Rhea" id="RHEA-COMP:14480"/>
        <dbReference type="Rhea" id="RHEA-COMP:15993"/>
        <dbReference type="Rhea" id="RHEA-COMP:15994"/>
        <dbReference type="ChEBI" id="CHEBI:15378"/>
        <dbReference type="ChEBI" id="CHEBI:17319"/>
        <dbReference type="ChEBI" id="CHEBI:29947"/>
        <dbReference type="ChEBI" id="CHEBI:32722"/>
        <dbReference type="ChEBI" id="CHEBI:57618"/>
        <dbReference type="ChEBI" id="CHEBI:57844"/>
        <dbReference type="ChEBI" id="CHEBI:59789"/>
        <dbReference type="ChEBI" id="CHEBI:140311"/>
    </reaction>
</comment>
<dbReference type="CDD" id="cd01335">
    <property type="entry name" value="Radical_SAM"/>
    <property type="match status" value="1"/>
</dbReference>
<keyword evidence="6" id="KW-0411">Iron-sulfur</keyword>
<name>A0A9D1A834_9FIRM</name>
<keyword evidence="5" id="KW-0408">Iron</keyword>
<dbReference type="InterPro" id="IPR007197">
    <property type="entry name" value="rSAM"/>
</dbReference>
<evidence type="ECO:0000256" key="4">
    <source>
        <dbReference type="ARBA" id="ARBA00022723"/>
    </source>
</evidence>
<protein>
    <submittedName>
        <fullName evidence="10">Glycyl-radical enzyme activating protein</fullName>
    </submittedName>
</protein>
<dbReference type="Gene3D" id="3.30.70.20">
    <property type="match status" value="1"/>
</dbReference>
<evidence type="ECO:0000256" key="7">
    <source>
        <dbReference type="ARBA" id="ARBA00047365"/>
    </source>
</evidence>
<dbReference type="PIRSF" id="PIRSF000371">
    <property type="entry name" value="PFL_act_enz"/>
    <property type="match status" value="1"/>
</dbReference>
<sequence>MEDREIIGHLYDIQGYSVHDGPGIRTTVYLKGCPLKCLWCHSPESQTFTDELAYMKLRCVGVEDCGACLRVCQHQAIALCEPEKSVLDDTVYLTKIRVLRDRCTQCMDCAKACNAEALFCDGYDMTVGEVFARVMKDKLFFGEDGGVTISGGEAMSQPEFTYALAKMCKEAGISVCLDTTGYCSFELLEKMIPVTDLFLYDLKHMDSAKHKSFTGVPNELILENARRLAAAGGKLQVRVPVIPKLNGGMENIRATAAFCKELGDAVTLVQVLPYHRMGIAKYERLDLPYRLVNVDPPEDEYMNARLQVMLDAGLKAQLH</sequence>
<dbReference type="Pfam" id="PF13353">
    <property type="entry name" value="Fer4_12"/>
    <property type="match status" value="1"/>
</dbReference>
<evidence type="ECO:0000313" key="10">
    <source>
        <dbReference type="EMBL" id="HIR09711.1"/>
    </source>
</evidence>
<dbReference type="GO" id="GO:0046872">
    <property type="term" value="F:metal ion binding"/>
    <property type="evidence" value="ECO:0007669"/>
    <property type="project" value="UniProtKB-KW"/>
</dbReference>
<dbReference type="SUPFAM" id="SSF102114">
    <property type="entry name" value="Radical SAM enzymes"/>
    <property type="match status" value="1"/>
</dbReference>
<gene>
    <name evidence="10" type="ORF">IAA70_04835</name>
</gene>
<evidence type="ECO:0000256" key="3">
    <source>
        <dbReference type="ARBA" id="ARBA00022691"/>
    </source>
</evidence>
<dbReference type="Pfam" id="PF04055">
    <property type="entry name" value="Radical_SAM"/>
    <property type="match status" value="1"/>
</dbReference>
<reference evidence="10" key="2">
    <citation type="journal article" date="2021" name="PeerJ">
        <title>Extensive microbial diversity within the chicken gut microbiome revealed by metagenomics and culture.</title>
        <authorList>
            <person name="Gilroy R."/>
            <person name="Ravi A."/>
            <person name="Getino M."/>
            <person name="Pursley I."/>
            <person name="Horton D.L."/>
            <person name="Alikhan N.F."/>
            <person name="Baker D."/>
            <person name="Gharbi K."/>
            <person name="Hall N."/>
            <person name="Watson M."/>
            <person name="Adriaenssens E.M."/>
            <person name="Foster-Nyarko E."/>
            <person name="Jarju S."/>
            <person name="Secka A."/>
            <person name="Antonio M."/>
            <person name="Oren A."/>
            <person name="Chaudhuri R.R."/>
            <person name="La Ragione R."/>
            <person name="Hildebrand F."/>
            <person name="Pallen M.J."/>
        </authorList>
    </citation>
    <scope>NUCLEOTIDE SEQUENCE</scope>
    <source>
        <strain evidence="10">ChiHjej9B8-7071</strain>
    </source>
</reference>
<dbReference type="InterPro" id="IPR058240">
    <property type="entry name" value="rSAM_sf"/>
</dbReference>
<evidence type="ECO:0000313" key="11">
    <source>
        <dbReference type="Proteomes" id="UP000824258"/>
    </source>
</evidence>
<feature type="domain" description="Radical SAM core" evidence="9">
    <location>
        <begin position="19"/>
        <end position="311"/>
    </location>
</feature>